<sequence>MAKFNLTKSIDLIIRSMIVFVFCFSLFCFSCDLLASKKPELAQADNFTKGPFGNTANTFGIGRIFIGAVLNDRYLNRPEKPDSKTIFITPGSWYPTDLLEKISFECSESGAELIKQIGKIKGKHKKNKFKYEKYAISLAKQYLGMKSYKVHNGAQGYSNFEIMIDRNKKVIGMAVIKHYLSSPGQKVISEALKKKLGKPKIQGGYSVTKLIYEGRLNDSMNLEFYNEVTRPKQEKHQKKYRGNQLLITIEDLSVTYLAKSIDELNVNYENSLSECIKSYKKYLKQEIEKEKNKASAFEL</sequence>
<feature type="transmembrane region" description="Helical" evidence="1">
    <location>
        <begin position="12"/>
        <end position="35"/>
    </location>
</feature>
<keyword evidence="3" id="KW-1185">Reference proteome</keyword>
<keyword evidence="1" id="KW-0472">Membrane</keyword>
<gene>
    <name evidence="2" type="ORF">SAMN02745724_02164</name>
</gene>
<dbReference type="AlphaFoldDB" id="A0A1I1KTY8"/>
<protein>
    <submittedName>
        <fullName evidence="2">Uncharacterized protein</fullName>
    </submittedName>
</protein>
<reference evidence="2 3" key="1">
    <citation type="submission" date="2016-10" db="EMBL/GenBank/DDBJ databases">
        <authorList>
            <person name="de Groot N.N."/>
        </authorList>
    </citation>
    <scope>NUCLEOTIDE SEQUENCE [LARGE SCALE GENOMIC DNA]</scope>
    <source>
        <strain evidence="2 3">DSM 6059</strain>
    </source>
</reference>
<keyword evidence="1" id="KW-1133">Transmembrane helix</keyword>
<organism evidence="2 3">
    <name type="scientific">Pseudoalteromonas denitrificans DSM 6059</name>
    <dbReference type="NCBI Taxonomy" id="1123010"/>
    <lineage>
        <taxon>Bacteria</taxon>
        <taxon>Pseudomonadati</taxon>
        <taxon>Pseudomonadota</taxon>
        <taxon>Gammaproteobacteria</taxon>
        <taxon>Alteromonadales</taxon>
        <taxon>Pseudoalteromonadaceae</taxon>
        <taxon>Pseudoalteromonas</taxon>
    </lineage>
</organism>
<name>A0A1I1KTY8_9GAMM</name>
<accession>A0A1I1KTY8</accession>
<dbReference type="EMBL" id="FOLO01000014">
    <property type="protein sequence ID" value="SFC64256.1"/>
    <property type="molecule type" value="Genomic_DNA"/>
</dbReference>
<dbReference type="RefSeq" id="WP_143085062.1">
    <property type="nucleotide sequence ID" value="NZ_FOLO01000014.1"/>
</dbReference>
<evidence type="ECO:0000313" key="3">
    <source>
        <dbReference type="Proteomes" id="UP000198862"/>
    </source>
</evidence>
<proteinExistence type="predicted"/>
<evidence type="ECO:0000256" key="1">
    <source>
        <dbReference type="SAM" id="Phobius"/>
    </source>
</evidence>
<dbReference type="Proteomes" id="UP000198862">
    <property type="component" value="Unassembled WGS sequence"/>
</dbReference>
<keyword evidence="1" id="KW-0812">Transmembrane</keyword>
<evidence type="ECO:0000313" key="2">
    <source>
        <dbReference type="EMBL" id="SFC64256.1"/>
    </source>
</evidence>